<evidence type="ECO:0000313" key="2">
    <source>
        <dbReference type="Proteomes" id="UP000690515"/>
    </source>
</evidence>
<evidence type="ECO:0000313" key="1">
    <source>
        <dbReference type="EMBL" id="MBU2713275.1"/>
    </source>
</evidence>
<dbReference type="RefSeq" id="WP_215821563.1">
    <property type="nucleotide sequence ID" value="NZ_JAGSOY010000070.1"/>
</dbReference>
<organism evidence="1 2">
    <name type="scientific">Zooshikella harenae</name>
    <dbReference type="NCBI Taxonomy" id="2827238"/>
    <lineage>
        <taxon>Bacteria</taxon>
        <taxon>Pseudomonadati</taxon>
        <taxon>Pseudomonadota</taxon>
        <taxon>Gammaproteobacteria</taxon>
        <taxon>Oceanospirillales</taxon>
        <taxon>Zooshikellaceae</taxon>
        <taxon>Zooshikella</taxon>
    </lineage>
</organism>
<proteinExistence type="predicted"/>
<dbReference type="Proteomes" id="UP000690515">
    <property type="component" value="Unassembled WGS sequence"/>
</dbReference>
<reference evidence="1 2" key="1">
    <citation type="submission" date="2021-04" db="EMBL/GenBank/DDBJ databases">
        <authorList>
            <person name="Pira H."/>
            <person name="Risdian C."/>
            <person name="Wink J."/>
        </authorList>
    </citation>
    <scope>NUCLEOTIDE SEQUENCE [LARGE SCALE GENOMIC DNA]</scope>
    <source>
        <strain evidence="1 2">WH53</strain>
    </source>
</reference>
<name>A0ABS5ZH23_9GAMM</name>
<protein>
    <submittedName>
        <fullName evidence="1">Uncharacterized protein</fullName>
    </submittedName>
</protein>
<accession>A0ABS5ZH23</accession>
<comment type="caution">
    <text evidence="1">The sequence shown here is derived from an EMBL/GenBank/DDBJ whole genome shotgun (WGS) entry which is preliminary data.</text>
</comment>
<gene>
    <name evidence="1" type="ORF">KCG35_19590</name>
</gene>
<dbReference type="EMBL" id="JAGSOY010000070">
    <property type="protein sequence ID" value="MBU2713275.1"/>
    <property type="molecule type" value="Genomic_DNA"/>
</dbReference>
<keyword evidence="2" id="KW-1185">Reference proteome</keyword>
<sequence>MKTDTSANEKAKQRVEIQSHIEEYLQGGGVITEVPAPSYEEILDTIRNKYQNAWGRDQLTNYDKA</sequence>